<dbReference type="PANTHER" id="PTHR35024">
    <property type="entry name" value="HYPOTHETICAL CYTOSOLIC PROTEIN"/>
    <property type="match status" value="1"/>
</dbReference>
<proteinExistence type="inferred from homology"/>
<feature type="compositionally biased region" description="Basic and acidic residues" evidence="2">
    <location>
        <begin position="118"/>
        <end position="127"/>
    </location>
</feature>
<evidence type="ECO:0000256" key="2">
    <source>
        <dbReference type="SAM" id="MobiDB-lite"/>
    </source>
</evidence>
<evidence type="ECO:0008006" key="5">
    <source>
        <dbReference type="Google" id="ProtNLM"/>
    </source>
</evidence>
<organism evidence="3 4">
    <name type="scientific">Litchfieldella qijiaojingensis</name>
    <dbReference type="NCBI Taxonomy" id="980347"/>
    <lineage>
        <taxon>Bacteria</taxon>
        <taxon>Pseudomonadati</taxon>
        <taxon>Pseudomonadota</taxon>
        <taxon>Gammaproteobacteria</taxon>
        <taxon>Oceanospirillales</taxon>
        <taxon>Halomonadaceae</taxon>
        <taxon>Litchfieldella</taxon>
    </lineage>
</organism>
<sequence>MIEGQVNGTIEFKHNTITIGNEGDVQGDVFAHTLYVAGKVEGRLIAAHKVTIRHSAQVTGTIISPCLVLEDGAIFHGSIDMDPDNQILTGAFGSSEVSESSLSSLPAEDTSIMEDQTAQEKNHEDVS</sequence>
<protein>
    <recommendedName>
        <fullName evidence="5">Polymer-forming cytoskeletal protein</fullName>
    </recommendedName>
</protein>
<reference evidence="4" key="1">
    <citation type="journal article" date="2019" name="Int. J. Syst. Evol. Microbiol.">
        <title>The Global Catalogue of Microorganisms (GCM) 10K type strain sequencing project: providing services to taxonomists for standard genome sequencing and annotation.</title>
        <authorList>
            <consortium name="The Broad Institute Genomics Platform"/>
            <consortium name="The Broad Institute Genome Sequencing Center for Infectious Disease"/>
            <person name="Wu L."/>
            <person name="Ma J."/>
        </authorList>
    </citation>
    <scope>NUCLEOTIDE SEQUENCE [LARGE SCALE GENOMIC DNA]</scope>
    <source>
        <strain evidence="4">KCTC 22228</strain>
    </source>
</reference>
<dbReference type="Pfam" id="PF04519">
    <property type="entry name" value="Bactofilin"/>
    <property type="match status" value="1"/>
</dbReference>
<accession>A0ABQ2YFC1</accession>
<dbReference type="PANTHER" id="PTHR35024:SF4">
    <property type="entry name" value="POLYMER-FORMING CYTOSKELETAL PROTEIN"/>
    <property type="match status" value="1"/>
</dbReference>
<keyword evidence="4" id="KW-1185">Reference proteome</keyword>
<evidence type="ECO:0000313" key="4">
    <source>
        <dbReference type="Proteomes" id="UP000653056"/>
    </source>
</evidence>
<evidence type="ECO:0000256" key="1">
    <source>
        <dbReference type="ARBA" id="ARBA00044755"/>
    </source>
</evidence>
<comment type="caution">
    <text evidence="3">The sequence shown here is derived from an EMBL/GenBank/DDBJ whole genome shotgun (WGS) entry which is preliminary data.</text>
</comment>
<feature type="region of interest" description="Disordered" evidence="2">
    <location>
        <begin position="99"/>
        <end position="127"/>
    </location>
</feature>
<dbReference type="Proteomes" id="UP000653056">
    <property type="component" value="Unassembled WGS sequence"/>
</dbReference>
<gene>
    <name evidence="3" type="ORF">GCM10007160_07280</name>
</gene>
<comment type="similarity">
    <text evidence="1">Belongs to the bactofilin family.</text>
</comment>
<evidence type="ECO:0000313" key="3">
    <source>
        <dbReference type="EMBL" id="GGX82435.1"/>
    </source>
</evidence>
<name>A0ABQ2YFC1_9GAMM</name>
<dbReference type="EMBL" id="BMXS01000002">
    <property type="protein sequence ID" value="GGX82435.1"/>
    <property type="molecule type" value="Genomic_DNA"/>
</dbReference>
<dbReference type="InterPro" id="IPR007607">
    <property type="entry name" value="BacA/B"/>
</dbReference>